<reference evidence="2 3" key="1">
    <citation type="submission" date="2019-09" db="EMBL/GenBank/DDBJ databases">
        <authorList>
            <person name="Chandra G."/>
            <person name="Truman W A."/>
        </authorList>
    </citation>
    <scope>NUCLEOTIDE SEQUENCE [LARGE SCALE GENOMIC DNA]</scope>
    <source>
        <strain evidence="2">PS645</strain>
    </source>
</reference>
<dbReference type="OrthoDB" id="4146344at2"/>
<dbReference type="Gene3D" id="1.10.150.690">
    <property type="entry name" value="DUF2063"/>
    <property type="match status" value="1"/>
</dbReference>
<feature type="domain" description="Putative DNA-binding" evidence="1">
    <location>
        <begin position="3"/>
        <end position="94"/>
    </location>
</feature>
<gene>
    <name evidence="2" type="ORF">PS645_00043</name>
</gene>
<dbReference type="Proteomes" id="UP000325607">
    <property type="component" value="Unassembled WGS sequence"/>
</dbReference>
<protein>
    <recommendedName>
        <fullName evidence="1">Putative DNA-binding domain-containing protein</fullName>
    </recommendedName>
</protein>
<proteinExistence type="predicted"/>
<sequence length="253" mass="27398">MSTQEGFYAALLDPQRSCPEGLFSSNGADPASRFDVYRNNVQSSLINALASSYPVVEQLVGEEFFRAMARIYVLGNAPHSPLMKDYGHDLADFIDGFGPAASVAYLSDVARLERLRTVAYHSADALPLSHEQIGAVLADPHTLNQLSVELHPSVKLLTSAFPVVAIRASHQQNATLAGIDLSHGQNALVLRDGLEVHVLAIEPGACAFIHNLQNGQTLSQALESAPAFDLCHILSLLIRHNAITHFHHNKVLP</sequence>
<dbReference type="RefSeq" id="WP_150578581.1">
    <property type="nucleotide sequence ID" value="NZ_CABVGX010000001.1"/>
</dbReference>
<evidence type="ECO:0000259" key="1">
    <source>
        <dbReference type="Pfam" id="PF09836"/>
    </source>
</evidence>
<organism evidence="2 3">
    <name type="scientific">Pseudomonas fluorescens</name>
    <dbReference type="NCBI Taxonomy" id="294"/>
    <lineage>
        <taxon>Bacteria</taxon>
        <taxon>Pseudomonadati</taxon>
        <taxon>Pseudomonadota</taxon>
        <taxon>Gammaproteobacteria</taxon>
        <taxon>Pseudomonadales</taxon>
        <taxon>Pseudomonadaceae</taxon>
        <taxon>Pseudomonas</taxon>
    </lineage>
</organism>
<evidence type="ECO:0000313" key="2">
    <source>
        <dbReference type="EMBL" id="VVM36355.1"/>
    </source>
</evidence>
<dbReference type="AlphaFoldDB" id="A0A5E6NZG1"/>
<dbReference type="InterPro" id="IPR018640">
    <property type="entry name" value="DUF2063"/>
</dbReference>
<evidence type="ECO:0000313" key="3">
    <source>
        <dbReference type="Proteomes" id="UP000325607"/>
    </source>
</evidence>
<accession>A0A5E6NZG1</accession>
<name>A0A5E6NZG1_PSEFL</name>
<dbReference type="InterPro" id="IPR044922">
    <property type="entry name" value="DUF2063_N_sf"/>
</dbReference>
<dbReference type="EMBL" id="CABVGX010000001">
    <property type="protein sequence ID" value="VVM36355.1"/>
    <property type="molecule type" value="Genomic_DNA"/>
</dbReference>
<dbReference type="Pfam" id="PF09836">
    <property type="entry name" value="DUF2063"/>
    <property type="match status" value="1"/>
</dbReference>